<feature type="domain" description="Glycine zipper 2TM" evidence="4">
    <location>
        <begin position="286"/>
        <end position="327"/>
    </location>
</feature>
<dbReference type="Pfam" id="PF05433">
    <property type="entry name" value="Rick_17kDa_Anti"/>
    <property type="match status" value="1"/>
</dbReference>
<evidence type="ECO:0000259" key="4">
    <source>
        <dbReference type="Pfam" id="PF05433"/>
    </source>
</evidence>
<dbReference type="EMBL" id="JBHSMU010000015">
    <property type="protein sequence ID" value="MFC5461875.1"/>
    <property type="molecule type" value="Genomic_DNA"/>
</dbReference>
<evidence type="ECO:0000256" key="1">
    <source>
        <dbReference type="ARBA" id="ARBA00004370"/>
    </source>
</evidence>
<evidence type="ECO:0000256" key="2">
    <source>
        <dbReference type="ARBA" id="ARBA00023136"/>
    </source>
</evidence>
<keyword evidence="2" id="KW-0472">Membrane</keyword>
<protein>
    <submittedName>
        <fullName evidence="5">Glycine zipper 2TM domain-containing protein</fullName>
    </submittedName>
</protein>
<dbReference type="InterPro" id="IPR008816">
    <property type="entry name" value="Gly_zipper_2TM_dom"/>
</dbReference>
<accession>A0ABW0L8X8</accession>
<feature type="chain" id="PRO_5045574469" evidence="3">
    <location>
        <begin position="30"/>
        <end position="376"/>
    </location>
</feature>
<dbReference type="Proteomes" id="UP001596050">
    <property type="component" value="Unassembled WGS sequence"/>
</dbReference>
<comment type="caution">
    <text evidence="5">The sequence shown here is derived from an EMBL/GenBank/DDBJ whole genome shotgun (WGS) entry which is preliminary data.</text>
</comment>
<feature type="signal peptide" evidence="3">
    <location>
        <begin position="1"/>
        <end position="29"/>
    </location>
</feature>
<evidence type="ECO:0000256" key="3">
    <source>
        <dbReference type="SAM" id="SignalP"/>
    </source>
</evidence>
<gene>
    <name evidence="5" type="ORF">ACFPN5_18845</name>
</gene>
<keyword evidence="3" id="KW-0732">Signal</keyword>
<name>A0ABW0L8X8_9BURK</name>
<dbReference type="PANTHER" id="PTHR35603">
    <property type="match status" value="1"/>
</dbReference>
<dbReference type="InterPro" id="IPR051407">
    <property type="entry name" value="Bact_OM_lipoprot/Surf_antigen"/>
</dbReference>
<evidence type="ECO:0000313" key="5">
    <source>
        <dbReference type="EMBL" id="MFC5461875.1"/>
    </source>
</evidence>
<sequence>MKLRHSLCATFAALLPLCTLTLAPTVVHAQQYERQYERGNLPAPSIRGFNVNEVRRLAPGVELHFDLYGTPGGNATLRIDGATRNVHMTETEPGQYVGTYTIGNHDRIRNGSAVTANLRVGNRVATGVLSESVVRDGAPRPDRRGDLASVPRIERFEVRGSDELAPGNDIGFTVFGTPGARVELAITGARGVFFLPEVRRGEYSADYTIRRDDRLNPDARVTATIRANGRYTTQVLGRPLLAGTSPRPVATTAPGSTTPRTARYCTNCAVVEAVNVVEVSGEGNYLGTVGGAVVGGLLGNQVGSGSGRTAATVAGAVGGGVVGRNIERNSRRSQRYEVVVRYAGNGATQTLQFENDPGFRAGDAVRVNNGVLSRDQ</sequence>
<evidence type="ECO:0000313" key="6">
    <source>
        <dbReference type="Proteomes" id="UP001596050"/>
    </source>
</evidence>
<proteinExistence type="predicted"/>
<organism evidence="5 6">
    <name type="scientific">Massilia niabensis</name>
    <dbReference type="NCBI Taxonomy" id="544910"/>
    <lineage>
        <taxon>Bacteria</taxon>
        <taxon>Pseudomonadati</taxon>
        <taxon>Pseudomonadota</taxon>
        <taxon>Betaproteobacteria</taxon>
        <taxon>Burkholderiales</taxon>
        <taxon>Oxalobacteraceae</taxon>
        <taxon>Telluria group</taxon>
        <taxon>Massilia</taxon>
    </lineage>
</organism>
<keyword evidence="6" id="KW-1185">Reference proteome</keyword>
<dbReference type="RefSeq" id="WP_379785322.1">
    <property type="nucleotide sequence ID" value="NZ_JBHSMU010000015.1"/>
</dbReference>
<reference evidence="6" key="1">
    <citation type="journal article" date="2019" name="Int. J. Syst. Evol. Microbiol.">
        <title>The Global Catalogue of Microorganisms (GCM) 10K type strain sequencing project: providing services to taxonomists for standard genome sequencing and annotation.</title>
        <authorList>
            <consortium name="The Broad Institute Genomics Platform"/>
            <consortium name="The Broad Institute Genome Sequencing Center for Infectious Disease"/>
            <person name="Wu L."/>
            <person name="Ma J."/>
        </authorList>
    </citation>
    <scope>NUCLEOTIDE SEQUENCE [LARGE SCALE GENOMIC DNA]</scope>
    <source>
        <strain evidence="6">KACC 12649</strain>
    </source>
</reference>
<comment type="subcellular location">
    <subcellularLocation>
        <location evidence="1">Membrane</location>
    </subcellularLocation>
</comment>
<dbReference type="PANTHER" id="PTHR35603:SF2">
    <property type="entry name" value="OUTER MEMBRANE LIPOPROTEIN"/>
    <property type="match status" value="1"/>
</dbReference>